<dbReference type="AlphaFoldDB" id="A0A2K9NNV2"/>
<dbReference type="RefSeq" id="WP_102242050.1">
    <property type="nucleotide sequence ID" value="NZ_CP025704.1"/>
</dbReference>
<reference evidence="1 2" key="1">
    <citation type="submission" date="2018-01" db="EMBL/GenBank/DDBJ databases">
        <title>Complete genome sequence of Bacteriovorax stolpii DSM12778.</title>
        <authorList>
            <person name="Tang B."/>
            <person name="Chang J."/>
        </authorList>
    </citation>
    <scope>NUCLEOTIDE SEQUENCE [LARGE SCALE GENOMIC DNA]</scope>
    <source>
        <strain evidence="1 2">DSM 12778</strain>
    </source>
</reference>
<organism evidence="1 2">
    <name type="scientific">Bacteriovorax stolpii</name>
    <name type="common">Bdellovibrio stolpii</name>
    <dbReference type="NCBI Taxonomy" id="960"/>
    <lineage>
        <taxon>Bacteria</taxon>
        <taxon>Pseudomonadati</taxon>
        <taxon>Bdellovibrionota</taxon>
        <taxon>Bacteriovoracia</taxon>
        <taxon>Bacteriovoracales</taxon>
        <taxon>Bacteriovoracaceae</taxon>
        <taxon>Bacteriovorax</taxon>
    </lineage>
</organism>
<protein>
    <submittedName>
        <fullName evidence="1">Uncharacterized protein</fullName>
    </submittedName>
</protein>
<proteinExistence type="predicted"/>
<dbReference type="KEGG" id="bsto:C0V70_01280"/>
<sequence>MLKSYLPPRFNTLAIVLFVMLWLFSFYKILAVLLLAYIVLYVSLRRSRNDFRDDPVVTKGVIFSPSNGKIVHIEHNVSHGMYGDQLIEIQIMIPWWKEMGINLPLSSEVKMLHVLKGQSFLRTHIASEVIGTKEGKGVSLALDNRGETVGLTFFKCKLGLWPELMVMPGDRGGRRVNIGYFPFGGTVMLYLPKKYEILVKTNDEITCGETIIAVIPDHA</sequence>
<evidence type="ECO:0000313" key="1">
    <source>
        <dbReference type="EMBL" id="AUN96755.1"/>
    </source>
</evidence>
<gene>
    <name evidence="1" type="ORF">C0V70_01280</name>
</gene>
<dbReference type="Pfam" id="PF02666">
    <property type="entry name" value="PS_Dcarbxylase"/>
    <property type="match status" value="1"/>
</dbReference>
<keyword evidence="2" id="KW-1185">Reference proteome</keyword>
<dbReference type="GO" id="GO:0008654">
    <property type="term" value="P:phospholipid biosynthetic process"/>
    <property type="evidence" value="ECO:0007669"/>
    <property type="project" value="InterPro"/>
</dbReference>
<dbReference type="Proteomes" id="UP000235584">
    <property type="component" value="Chromosome"/>
</dbReference>
<accession>A0A2K9NNV2</accession>
<dbReference type="EMBL" id="CP025704">
    <property type="protein sequence ID" value="AUN96755.1"/>
    <property type="molecule type" value="Genomic_DNA"/>
</dbReference>
<dbReference type="GO" id="GO:0004609">
    <property type="term" value="F:phosphatidylserine decarboxylase activity"/>
    <property type="evidence" value="ECO:0007669"/>
    <property type="project" value="InterPro"/>
</dbReference>
<name>A0A2K9NNV2_BACTC</name>
<evidence type="ECO:0000313" key="2">
    <source>
        <dbReference type="Proteomes" id="UP000235584"/>
    </source>
</evidence>
<dbReference type="InterPro" id="IPR003817">
    <property type="entry name" value="PS_Dcarbxylase"/>
</dbReference>
<dbReference type="OrthoDB" id="5293638at2"/>